<organism evidence="3 4">
    <name type="scientific">Paracoccus maritimus</name>
    <dbReference type="NCBI Taxonomy" id="2933292"/>
    <lineage>
        <taxon>Bacteria</taxon>
        <taxon>Pseudomonadati</taxon>
        <taxon>Pseudomonadota</taxon>
        <taxon>Alphaproteobacteria</taxon>
        <taxon>Rhodobacterales</taxon>
        <taxon>Paracoccaceae</taxon>
        <taxon>Paracoccus</taxon>
    </lineage>
</organism>
<protein>
    <submittedName>
        <fullName evidence="3">Peptidoglycan-binding protein</fullName>
    </submittedName>
</protein>
<dbReference type="EMBL" id="JANAVZ010000002">
    <property type="protein sequence ID" value="MCT4332307.1"/>
    <property type="molecule type" value="Genomic_DNA"/>
</dbReference>
<proteinExistence type="predicted"/>
<dbReference type="RefSeq" id="WP_260276200.1">
    <property type="nucleotide sequence ID" value="NZ_JANAVZ010000002.1"/>
</dbReference>
<evidence type="ECO:0000313" key="4">
    <source>
        <dbReference type="Proteomes" id="UP001320702"/>
    </source>
</evidence>
<accession>A0ABT2K6Z7</accession>
<gene>
    <name evidence="3" type="ORF">MU516_05420</name>
</gene>
<feature type="chain" id="PRO_5046624998" evidence="2">
    <location>
        <begin position="22"/>
        <end position="458"/>
    </location>
</feature>
<reference evidence="3 4" key="1">
    <citation type="submission" date="2022-04" db="EMBL/GenBank/DDBJ databases">
        <title>Paracoccus sp. YLB-12 draft genome sequence.</title>
        <authorList>
            <person name="Yu L."/>
        </authorList>
    </citation>
    <scope>NUCLEOTIDE SEQUENCE [LARGE SCALE GENOMIC DNA]</scope>
    <source>
        <strain evidence="3 4">YLB-12</strain>
    </source>
</reference>
<evidence type="ECO:0000256" key="1">
    <source>
        <dbReference type="SAM" id="MobiDB-lite"/>
    </source>
</evidence>
<sequence>MRRLGVMVLAVVLPVAGFAQDAVIRIEAKRGGDAAAQAAATWGAQFDDVVTFPLPRGWVAIGLGPLSPDEAEARLAALKASRQIPQDSFVAVPGGSVALTPFEGEGEDAVSESDAEETTDGAAQDDSEPETASPEEVTVQADVAPPGSYIRLQSLQSRTDAEAALRTWREKFPDAGLWSLPGGWFSVALGPLEPAAAQGWLGAFKASGDLPRDAFASDAAEMGTAIEPGETPDLPAAPDQPATMPPLDQVQRALRWAGRYDGAIDGKSGPVTREAIAREVAALRVSPDEGTAMQKLIERREDWRREMGLTTLRDEATGLSVNAPMDKLQFDRAERALSIYGPKDGSGAALILFSQPGGQQELLDLSGLVTALGWVPQPERTIERGHILLEGANENHRSLAEGWVRDGRAEGFVVIWPANEAEDQMRIAAELSDSFSRVAPAANDAAATAPATPTQTVD</sequence>
<comment type="caution">
    <text evidence="3">The sequence shown here is derived from an EMBL/GenBank/DDBJ whole genome shotgun (WGS) entry which is preliminary data.</text>
</comment>
<name>A0ABT2K6Z7_9RHOB</name>
<keyword evidence="2" id="KW-0732">Signal</keyword>
<feature type="region of interest" description="Disordered" evidence="1">
    <location>
        <begin position="101"/>
        <end position="145"/>
    </location>
</feature>
<feature type="compositionally biased region" description="Acidic residues" evidence="1">
    <location>
        <begin position="104"/>
        <end position="129"/>
    </location>
</feature>
<evidence type="ECO:0000256" key="2">
    <source>
        <dbReference type="SAM" id="SignalP"/>
    </source>
</evidence>
<dbReference type="Proteomes" id="UP001320702">
    <property type="component" value="Unassembled WGS sequence"/>
</dbReference>
<keyword evidence="4" id="KW-1185">Reference proteome</keyword>
<feature type="signal peptide" evidence="2">
    <location>
        <begin position="1"/>
        <end position="21"/>
    </location>
</feature>
<evidence type="ECO:0000313" key="3">
    <source>
        <dbReference type="EMBL" id="MCT4332307.1"/>
    </source>
</evidence>